<accession>A0A6J4SR08</accession>
<feature type="non-terminal residue" evidence="2">
    <location>
        <position position="1"/>
    </location>
</feature>
<organism evidence="2">
    <name type="scientific">uncultured Solirubrobacteraceae bacterium</name>
    <dbReference type="NCBI Taxonomy" id="1162706"/>
    <lineage>
        <taxon>Bacteria</taxon>
        <taxon>Bacillati</taxon>
        <taxon>Actinomycetota</taxon>
        <taxon>Thermoleophilia</taxon>
        <taxon>Solirubrobacterales</taxon>
        <taxon>Solirubrobacteraceae</taxon>
        <taxon>environmental samples</taxon>
    </lineage>
</organism>
<evidence type="ECO:0000256" key="1">
    <source>
        <dbReference type="SAM" id="MobiDB-lite"/>
    </source>
</evidence>
<evidence type="ECO:0000313" key="2">
    <source>
        <dbReference type="EMBL" id="CAA9502971.1"/>
    </source>
</evidence>
<proteinExistence type="predicted"/>
<feature type="compositionally biased region" description="Basic residues" evidence="1">
    <location>
        <begin position="79"/>
        <end position="94"/>
    </location>
</feature>
<reference evidence="2" key="1">
    <citation type="submission" date="2020-02" db="EMBL/GenBank/DDBJ databases">
        <authorList>
            <person name="Meier V. D."/>
        </authorList>
    </citation>
    <scope>NUCLEOTIDE SEQUENCE</scope>
    <source>
        <strain evidence="2">AVDCRST_MAG30</strain>
    </source>
</reference>
<feature type="non-terminal residue" evidence="2">
    <location>
        <position position="385"/>
    </location>
</feature>
<dbReference type="AlphaFoldDB" id="A0A6J4SR08"/>
<feature type="compositionally biased region" description="Basic and acidic residues" evidence="1">
    <location>
        <begin position="220"/>
        <end position="247"/>
    </location>
</feature>
<sequence length="385" mass="43411">EDPYLRPRRRCSDHLRALREPCARGAGDRRPADRRPDADPVRRARDDRRAHVPLHGGRDAAPLRRHGSQPGQQPDPAAHPRRRRRRGGRAHAVHHPRDLRPELQEPELLGDQRRERRVQEGHQRVPRRVQEREVRRVRLLRRPDRRGRPRPLRLRPGRRAAARAHRPGDRAARGGLRAHPQGREGRARRGRDRRGRGHERTGQGAPRAGAARAQLLQGAQDEHDPLEPRGRLRDGWPGRVLRHEPARAARAAGAAGAPAGRSRPHRAGQPHRRHPGPPDVRCLRRAARAAPQRVRRVGHRVAEGPPDPPPPRQVRVLLRPPRGVPPREVRSPLLLQGGRPGVGQLPAAGRAEPRPLRARRRGRGPGGQPRRPRARPQPGRVHGPM</sequence>
<dbReference type="EMBL" id="CADCVS010000268">
    <property type="protein sequence ID" value="CAA9502971.1"/>
    <property type="molecule type" value="Genomic_DNA"/>
</dbReference>
<name>A0A6J4SR08_9ACTN</name>
<feature type="compositionally biased region" description="Low complexity" evidence="1">
    <location>
        <begin position="376"/>
        <end position="385"/>
    </location>
</feature>
<feature type="region of interest" description="Disordered" evidence="1">
    <location>
        <begin position="19"/>
        <end position="385"/>
    </location>
</feature>
<feature type="compositionally biased region" description="Low complexity" evidence="1">
    <location>
        <begin position="202"/>
        <end position="219"/>
    </location>
</feature>
<feature type="compositionally biased region" description="Basic residues" evidence="1">
    <location>
        <begin position="188"/>
        <end position="197"/>
    </location>
</feature>
<feature type="compositionally biased region" description="Low complexity" evidence="1">
    <location>
        <begin position="248"/>
        <end position="261"/>
    </location>
</feature>
<feature type="compositionally biased region" description="Basic residues" evidence="1">
    <location>
        <begin position="137"/>
        <end position="165"/>
    </location>
</feature>
<gene>
    <name evidence="2" type="ORF">AVDCRST_MAG30-2028</name>
</gene>
<feature type="compositionally biased region" description="Basic and acidic residues" evidence="1">
    <location>
        <begin position="19"/>
        <end position="62"/>
    </location>
</feature>
<protein>
    <submittedName>
        <fullName evidence="2">Uncharacterized protein</fullName>
    </submittedName>
</protein>
<feature type="compositionally biased region" description="Basic and acidic residues" evidence="1">
    <location>
        <begin position="110"/>
        <end position="136"/>
    </location>
</feature>
<feature type="compositionally biased region" description="Basic residues" evidence="1">
    <location>
        <begin position="262"/>
        <end position="275"/>
    </location>
</feature>
<feature type="compositionally biased region" description="Basic residues" evidence="1">
    <location>
        <begin position="283"/>
        <end position="299"/>
    </location>
</feature>